<reference evidence="4 5" key="1">
    <citation type="submission" date="2020-06" db="EMBL/GenBank/DDBJ databases">
        <title>WGS assembly of Ceratodon purpureus strain R40.</title>
        <authorList>
            <person name="Carey S.B."/>
            <person name="Jenkins J."/>
            <person name="Shu S."/>
            <person name="Lovell J.T."/>
            <person name="Sreedasyam A."/>
            <person name="Maumus F."/>
            <person name="Tiley G.P."/>
            <person name="Fernandez-Pozo N."/>
            <person name="Barry K."/>
            <person name="Chen C."/>
            <person name="Wang M."/>
            <person name="Lipzen A."/>
            <person name="Daum C."/>
            <person name="Saski C.A."/>
            <person name="Payton A.C."/>
            <person name="Mcbreen J.C."/>
            <person name="Conrad R.E."/>
            <person name="Kollar L.M."/>
            <person name="Olsson S."/>
            <person name="Huttunen S."/>
            <person name="Landis J.B."/>
            <person name="Wickett N.J."/>
            <person name="Johnson M.G."/>
            <person name="Rensing S.A."/>
            <person name="Grimwood J."/>
            <person name="Schmutz J."/>
            <person name="Mcdaniel S.F."/>
        </authorList>
    </citation>
    <scope>NUCLEOTIDE SEQUENCE [LARGE SCALE GENOMIC DNA]</scope>
    <source>
        <strain evidence="4 5">R40</strain>
    </source>
</reference>
<feature type="region of interest" description="Disordered" evidence="2">
    <location>
        <begin position="299"/>
        <end position="364"/>
    </location>
</feature>
<gene>
    <name evidence="4" type="ORF">KC19_6G087500</name>
</gene>
<dbReference type="GO" id="GO:0031124">
    <property type="term" value="P:mRNA 3'-end processing"/>
    <property type="evidence" value="ECO:0007669"/>
    <property type="project" value="TreeGrafter"/>
</dbReference>
<dbReference type="SUPFAM" id="SSF48464">
    <property type="entry name" value="ENTH/VHS domain"/>
    <property type="match status" value="1"/>
</dbReference>
<dbReference type="GO" id="GO:0005634">
    <property type="term" value="C:nucleus"/>
    <property type="evidence" value="ECO:0007669"/>
    <property type="project" value="UniProtKB-ARBA"/>
</dbReference>
<dbReference type="PANTHER" id="PTHR12460">
    <property type="entry name" value="CYCLIN-DEPENDENT KINASE INHIBITOR-RELATED PROTEIN"/>
    <property type="match status" value="1"/>
</dbReference>
<keyword evidence="1" id="KW-0175">Coiled coil</keyword>
<protein>
    <recommendedName>
        <fullName evidence="3">CID domain-containing protein</fullName>
    </recommendedName>
</protein>
<dbReference type="GO" id="GO:0000993">
    <property type="term" value="F:RNA polymerase II complex binding"/>
    <property type="evidence" value="ECO:0007669"/>
    <property type="project" value="TreeGrafter"/>
</dbReference>
<feature type="region of interest" description="Disordered" evidence="2">
    <location>
        <begin position="475"/>
        <end position="515"/>
    </location>
</feature>
<evidence type="ECO:0000313" key="4">
    <source>
        <dbReference type="EMBL" id="KAG0569393.1"/>
    </source>
</evidence>
<dbReference type="PANTHER" id="PTHR12460:SF0">
    <property type="entry name" value="CID DOMAIN-CONTAINING PROTEIN-RELATED"/>
    <property type="match status" value="1"/>
</dbReference>
<evidence type="ECO:0000313" key="5">
    <source>
        <dbReference type="Proteomes" id="UP000822688"/>
    </source>
</evidence>
<keyword evidence="5" id="KW-1185">Reference proteome</keyword>
<evidence type="ECO:0000256" key="2">
    <source>
        <dbReference type="SAM" id="MobiDB-lite"/>
    </source>
</evidence>
<feature type="compositionally biased region" description="Pro residues" evidence="2">
    <location>
        <begin position="500"/>
        <end position="515"/>
    </location>
</feature>
<dbReference type="Gene3D" id="1.25.40.90">
    <property type="match status" value="1"/>
</dbReference>
<feature type="domain" description="CID" evidence="3">
    <location>
        <begin position="7"/>
        <end position="139"/>
    </location>
</feature>
<accession>A0A8T0HD11</accession>
<dbReference type="Proteomes" id="UP000822688">
    <property type="component" value="Chromosome 6"/>
</dbReference>
<dbReference type="SMART" id="SM00582">
    <property type="entry name" value="RPR"/>
    <property type="match status" value="1"/>
</dbReference>
<dbReference type="InterPro" id="IPR008942">
    <property type="entry name" value="ENTH_VHS"/>
</dbReference>
<evidence type="ECO:0000256" key="1">
    <source>
        <dbReference type="SAM" id="Coils"/>
    </source>
</evidence>
<evidence type="ECO:0000259" key="3">
    <source>
        <dbReference type="PROSITE" id="PS51391"/>
    </source>
</evidence>
<feature type="compositionally biased region" description="Low complexity" evidence="2">
    <location>
        <begin position="328"/>
        <end position="340"/>
    </location>
</feature>
<dbReference type="EMBL" id="CM026427">
    <property type="protein sequence ID" value="KAG0569393.1"/>
    <property type="molecule type" value="Genomic_DNA"/>
</dbReference>
<proteinExistence type="predicted"/>
<dbReference type="PROSITE" id="PS51391">
    <property type="entry name" value="CID"/>
    <property type="match status" value="1"/>
</dbReference>
<dbReference type="FunFam" id="1.25.40.90:FF:000018">
    <property type="entry name" value="ENTH/VHS family protein isoform 1"/>
    <property type="match status" value="1"/>
</dbReference>
<dbReference type="Pfam" id="PF04818">
    <property type="entry name" value="CID"/>
    <property type="match status" value="1"/>
</dbReference>
<dbReference type="CDD" id="cd16981">
    <property type="entry name" value="CID_RPRD_like"/>
    <property type="match status" value="1"/>
</dbReference>
<dbReference type="AlphaFoldDB" id="A0A8T0HD11"/>
<dbReference type="InterPro" id="IPR006569">
    <property type="entry name" value="CID_dom"/>
</dbReference>
<organism evidence="4 5">
    <name type="scientific">Ceratodon purpureus</name>
    <name type="common">Fire moss</name>
    <name type="synonym">Dicranum purpureum</name>
    <dbReference type="NCBI Taxonomy" id="3225"/>
    <lineage>
        <taxon>Eukaryota</taxon>
        <taxon>Viridiplantae</taxon>
        <taxon>Streptophyta</taxon>
        <taxon>Embryophyta</taxon>
        <taxon>Bryophyta</taxon>
        <taxon>Bryophytina</taxon>
        <taxon>Bryopsida</taxon>
        <taxon>Dicranidae</taxon>
        <taxon>Pseudoditrichales</taxon>
        <taxon>Ditrichaceae</taxon>
        <taxon>Ceratodon</taxon>
    </lineage>
</organism>
<name>A0A8T0HD11_CERPU</name>
<feature type="compositionally biased region" description="Pro residues" evidence="2">
    <location>
        <begin position="477"/>
        <end position="487"/>
    </location>
</feature>
<feature type="coiled-coil region" evidence="1">
    <location>
        <begin position="242"/>
        <end position="276"/>
    </location>
</feature>
<comment type="caution">
    <text evidence="4">The sequence shown here is derived from an EMBL/GenBank/DDBJ whole genome shotgun (WGS) entry which is preliminary data.</text>
</comment>
<sequence>MESTPSSGAFTGATLAEKLNKLNPSQQSIETLSHWCIFHRKKAKEIVDTWASKFHAAPKEKRVPFLYLANDILQNSRRKGPEFVNAFWTVLPAVLRDVLDTGDETVRNSAYRLVNIWEERRVFGSRGQSLREELLGKGLQSSQQEAKQSPPVSHQVFEGNLLERVVESYQAAQEKSVDEIGALEKCTSALSMVVSLEKETENGPAYGDVNTSVAEELLEQELIMRQSVERLESCEKSHALFYSDLKDALFEQENKLEQLRAQLQTAQSQLQKTRDLQLRLASGSMNVTNAIEYSVGGASTDRFDDEESEHQEQDNQAPRSEDSETHISMSSGPASATSSAVTELPAEPMETSEAPTSTPTTTPTTALSTAAEIAAKLTASASSAAMLTSVLSSLAAEEASNGLRSPNLGMDGAQKRPRLENHADQTPSPVPVPYQLPPHLSQFLGSMLPPDYVFQTAMAPPPPPMQSHMTLVQHSMAPPPPPMPPGCNPLYQFQQSPSYYSPPPVRAPPASAPRQ</sequence>
<feature type="compositionally biased region" description="Low complexity" evidence="2">
    <location>
        <begin position="347"/>
        <end position="364"/>
    </location>
</feature>
<feature type="compositionally biased region" description="Low complexity" evidence="2">
    <location>
        <begin position="489"/>
        <end position="499"/>
    </location>
</feature>